<feature type="compositionally biased region" description="Low complexity" evidence="4">
    <location>
        <begin position="324"/>
        <end position="343"/>
    </location>
</feature>
<dbReference type="GO" id="GO:0005634">
    <property type="term" value="C:nucleus"/>
    <property type="evidence" value="ECO:0007669"/>
    <property type="project" value="TreeGrafter"/>
</dbReference>
<evidence type="ECO:0000313" key="7">
    <source>
        <dbReference type="Proteomes" id="UP001153076"/>
    </source>
</evidence>
<dbReference type="SUPFAM" id="SSF54631">
    <property type="entry name" value="CBS-domain pair"/>
    <property type="match status" value="1"/>
</dbReference>
<comment type="caution">
    <text evidence="6">The sequence shown here is derived from an EMBL/GenBank/DDBJ whole genome shotgun (WGS) entry which is preliminary data.</text>
</comment>
<dbReference type="PANTHER" id="PTHR13780">
    <property type="entry name" value="AMP-ACTIVATED PROTEIN KINASE, GAMMA REGULATORY SUBUNIT"/>
    <property type="match status" value="1"/>
</dbReference>
<dbReference type="PROSITE" id="PS51371">
    <property type="entry name" value="CBS"/>
    <property type="match status" value="1"/>
</dbReference>
<dbReference type="PANTHER" id="PTHR13780:SF128">
    <property type="entry name" value="CBS DOMAIN-CONTAINING PROTEIN"/>
    <property type="match status" value="1"/>
</dbReference>
<protein>
    <recommendedName>
        <fullName evidence="5">CBS domain-containing protein</fullName>
    </recommendedName>
</protein>
<feature type="region of interest" description="Disordered" evidence="4">
    <location>
        <begin position="318"/>
        <end position="350"/>
    </location>
</feature>
<keyword evidence="1" id="KW-0677">Repeat</keyword>
<dbReference type="OrthoDB" id="681454at2759"/>
<dbReference type="InterPro" id="IPR000644">
    <property type="entry name" value="CBS_dom"/>
</dbReference>
<proteinExistence type="predicted"/>
<dbReference type="Pfam" id="PF00571">
    <property type="entry name" value="CBS"/>
    <property type="match status" value="1"/>
</dbReference>
<evidence type="ECO:0000256" key="1">
    <source>
        <dbReference type="ARBA" id="ARBA00022737"/>
    </source>
</evidence>
<organism evidence="6 7">
    <name type="scientific">Carnegiea gigantea</name>
    <dbReference type="NCBI Taxonomy" id="171969"/>
    <lineage>
        <taxon>Eukaryota</taxon>
        <taxon>Viridiplantae</taxon>
        <taxon>Streptophyta</taxon>
        <taxon>Embryophyta</taxon>
        <taxon>Tracheophyta</taxon>
        <taxon>Spermatophyta</taxon>
        <taxon>Magnoliopsida</taxon>
        <taxon>eudicotyledons</taxon>
        <taxon>Gunneridae</taxon>
        <taxon>Pentapetalae</taxon>
        <taxon>Caryophyllales</taxon>
        <taxon>Cactineae</taxon>
        <taxon>Cactaceae</taxon>
        <taxon>Cactoideae</taxon>
        <taxon>Echinocereeae</taxon>
        <taxon>Carnegiea</taxon>
    </lineage>
</organism>
<dbReference type="AlphaFoldDB" id="A0A9Q1K3S6"/>
<keyword evidence="2 3" id="KW-0129">CBS domain</keyword>
<feature type="domain" description="CBS" evidence="5">
    <location>
        <begin position="359"/>
        <end position="417"/>
    </location>
</feature>
<evidence type="ECO:0000313" key="6">
    <source>
        <dbReference type="EMBL" id="KAJ8435857.1"/>
    </source>
</evidence>
<evidence type="ECO:0000259" key="5">
    <source>
        <dbReference type="PROSITE" id="PS51371"/>
    </source>
</evidence>
<evidence type="ECO:0000256" key="2">
    <source>
        <dbReference type="ARBA" id="ARBA00023122"/>
    </source>
</evidence>
<dbReference type="InterPro" id="IPR050511">
    <property type="entry name" value="AMPK_gamma/SDS23_families"/>
</dbReference>
<keyword evidence="7" id="KW-1185">Reference proteome</keyword>
<reference evidence="6" key="1">
    <citation type="submission" date="2022-04" db="EMBL/GenBank/DDBJ databases">
        <title>Carnegiea gigantea Genome sequencing and assembly v2.</title>
        <authorList>
            <person name="Copetti D."/>
            <person name="Sanderson M.J."/>
            <person name="Burquez A."/>
            <person name="Wojciechowski M.F."/>
        </authorList>
    </citation>
    <scope>NUCLEOTIDE SEQUENCE</scope>
    <source>
        <strain evidence="6">SGP5-SGP5p</strain>
        <tissue evidence="6">Aerial part</tissue>
    </source>
</reference>
<sequence length="424" mass="45905">MAESLVNHVVGDLCLGKPSLRALSLSSTTTVGDALSALKSSQQNFISIWACSDESYHTNFPNNYPNINSNNNYENNEGETLGGLNLCTCVGKICMIDIICFLCKNENLSSPSAVLSPLSAILPLDSAKLVKHVDPSTSLLEAIDLIVQGAQNLVVPIQCPSRTNSRRKQPKRASNNGSTFHNGFEYCWLTLEDVVQFVLGRIGFFTPIPALSVETLGIIQDKVLTVDYHAPASMALDAIAQAMASQTSVGVVDKDGTLIGEISPLTLCGCDETVVAVIMTLSVGDLMAYIDWGGPPEDIIRVMKARLRDKKLDGSLEMLGDENSSYTSSSSSDDESLLSSPPSTKLTGYTRSRSYSARMVRKAEALVCHPGSSLVAVMVQAISHRVNYVLVVEENCTLVGIVTFRDMLKVFRGHLQTMIEEWDA</sequence>
<dbReference type="Gene3D" id="3.10.580.10">
    <property type="entry name" value="CBS-domain"/>
    <property type="match status" value="1"/>
</dbReference>
<dbReference type="GO" id="GO:0005737">
    <property type="term" value="C:cytoplasm"/>
    <property type="evidence" value="ECO:0007669"/>
    <property type="project" value="TreeGrafter"/>
</dbReference>
<dbReference type="InterPro" id="IPR046342">
    <property type="entry name" value="CBS_dom_sf"/>
</dbReference>
<evidence type="ECO:0000256" key="3">
    <source>
        <dbReference type="PROSITE-ProRule" id="PRU00703"/>
    </source>
</evidence>
<evidence type="ECO:0000256" key="4">
    <source>
        <dbReference type="SAM" id="MobiDB-lite"/>
    </source>
</evidence>
<dbReference type="EMBL" id="JAKOGI010000380">
    <property type="protein sequence ID" value="KAJ8435857.1"/>
    <property type="molecule type" value="Genomic_DNA"/>
</dbReference>
<gene>
    <name evidence="6" type="ORF">Cgig2_028565</name>
</gene>
<dbReference type="Proteomes" id="UP001153076">
    <property type="component" value="Unassembled WGS sequence"/>
</dbReference>
<accession>A0A9Q1K3S6</accession>
<name>A0A9Q1K3S6_9CARY</name>